<keyword evidence="5" id="KW-1185">Reference proteome</keyword>
<evidence type="ECO:0000313" key="4">
    <source>
        <dbReference type="EMBL" id="KFK29289.1"/>
    </source>
</evidence>
<dbReference type="OrthoDB" id="1833016at2759"/>
<dbReference type="AlphaFoldDB" id="A0A087GHD7"/>
<evidence type="ECO:0000259" key="3">
    <source>
        <dbReference type="Pfam" id="PF09336"/>
    </source>
</evidence>
<dbReference type="GO" id="GO:0016887">
    <property type="term" value="F:ATP hydrolysis activity"/>
    <property type="evidence" value="ECO:0007669"/>
    <property type="project" value="TreeGrafter"/>
</dbReference>
<dbReference type="Proteomes" id="UP000029120">
    <property type="component" value="Chromosome 7"/>
</dbReference>
<dbReference type="GO" id="GO:0015630">
    <property type="term" value="C:microtubule cytoskeleton"/>
    <property type="evidence" value="ECO:0007669"/>
    <property type="project" value="TreeGrafter"/>
</dbReference>
<reference evidence="5" key="1">
    <citation type="journal article" date="2015" name="Nat. Plants">
        <title>Genome expansion of Arabis alpina linked with retrotransposition and reduced symmetric DNA methylation.</title>
        <authorList>
            <person name="Willing E.M."/>
            <person name="Rawat V."/>
            <person name="Mandakova T."/>
            <person name="Maumus F."/>
            <person name="James G.V."/>
            <person name="Nordstroem K.J."/>
            <person name="Becker C."/>
            <person name="Warthmann N."/>
            <person name="Chica C."/>
            <person name="Szarzynska B."/>
            <person name="Zytnicki M."/>
            <person name="Albani M.C."/>
            <person name="Kiefer C."/>
            <person name="Bergonzi S."/>
            <person name="Castaings L."/>
            <person name="Mateos J.L."/>
            <person name="Berns M.C."/>
            <person name="Bujdoso N."/>
            <person name="Piofczyk T."/>
            <person name="de Lorenzo L."/>
            <person name="Barrero-Sicilia C."/>
            <person name="Mateos I."/>
            <person name="Piednoel M."/>
            <person name="Hagmann J."/>
            <person name="Chen-Min-Tao R."/>
            <person name="Iglesias-Fernandez R."/>
            <person name="Schuster S.C."/>
            <person name="Alonso-Blanco C."/>
            <person name="Roudier F."/>
            <person name="Carbonero P."/>
            <person name="Paz-Ares J."/>
            <person name="Davis S.J."/>
            <person name="Pecinka A."/>
            <person name="Quesneville H."/>
            <person name="Colot V."/>
            <person name="Lysak M.A."/>
            <person name="Weigel D."/>
            <person name="Coupland G."/>
            <person name="Schneeberger K."/>
        </authorList>
    </citation>
    <scope>NUCLEOTIDE SEQUENCE [LARGE SCALE GENOMIC DNA]</scope>
    <source>
        <strain evidence="5">cv. Pajares</strain>
    </source>
</reference>
<dbReference type="Pfam" id="PF09336">
    <property type="entry name" value="Vps4_C"/>
    <property type="match status" value="1"/>
</dbReference>
<dbReference type="InterPro" id="IPR050304">
    <property type="entry name" value="MT-severing_AAA_ATPase"/>
</dbReference>
<feature type="domain" description="Spastin/Vps4 C-terminal" evidence="3">
    <location>
        <begin position="217"/>
        <end position="242"/>
    </location>
</feature>
<sequence length="244" mass="27666">MEKQNAHRRDKRFSLSTNPTFFVKYLTNFFNKDLVIAESIMKGGKSKTETRSSNNHLKKNHSCVAATKSGFNATKSGFLHKTLALEKGNIFLASKLICVSLHEVENQLELSLRQAYENLKPKLHPPFSLQIPNPQEYHELNKAITYAVLGIQYRMCFNVCVIGELKSELLVQVDGVSNTATNEDGSRKIVMVLAATNFPWDIDEALRFQYSSSLEEEAIKKVQPSVYASDIEKHEKWFNEFGSA</sequence>
<dbReference type="InterPro" id="IPR015415">
    <property type="entry name" value="Spast_Vps4_C"/>
</dbReference>
<name>A0A087GHD7_ARAAL</name>
<dbReference type="Gene3D" id="3.40.50.300">
    <property type="entry name" value="P-loop containing nucleotide triphosphate hydrolases"/>
    <property type="match status" value="1"/>
</dbReference>
<protein>
    <recommendedName>
        <fullName evidence="3">Spastin/Vps4 C-terminal domain-containing protein</fullName>
    </recommendedName>
</protein>
<dbReference type="GO" id="GO:0051013">
    <property type="term" value="P:microtubule severing"/>
    <property type="evidence" value="ECO:0007669"/>
    <property type="project" value="TreeGrafter"/>
</dbReference>
<evidence type="ECO:0000313" key="5">
    <source>
        <dbReference type="Proteomes" id="UP000029120"/>
    </source>
</evidence>
<dbReference type="eggNOG" id="KOG4262">
    <property type="taxonomic scope" value="Eukaryota"/>
</dbReference>
<dbReference type="Gramene" id="KFK29289">
    <property type="protein sequence ID" value="KFK29289"/>
    <property type="gene ID" value="AALP_AA7G114100"/>
</dbReference>
<keyword evidence="2" id="KW-0067">ATP-binding</keyword>
<dbReference type="EMBL" id="CM002875">
    <property type="protein sequence ID" value="KFK29289.1"/>
    <property type="molecule type" value="Genomic_DNA"/>
</dbReference>
<dbReference type="PANTHER" id="PTHR23074:SF19">
    <property type="entry name" value="KATANIN P60 ATPASE-CONTAINING SUBUNIT A1"/>
    <property type="match status" value="1"/>
</dbReference>
<dbReference type="GO" id="GO:0005524">
    <property type="term" value="F:ATP binding"/>
    <property type="evidence" value="ECO:0007669"/>
    <property type="project" value="UniProtKB-KW"/>
</dbReference>
<dbReference type="PANTHER" id="PTHR23074">
    <property type="entry name" value="AAA DOMAIN-CONTAINING"/>
    <property type="match status" value="1"/>
</dbReference>
<dbReference type="InterPro" id="IPR027417">
    <property type="entry name" value="P-loop_NTPase"/>
</dbReference>
<evidence type="ECO:0000256" key="2">
    <source>
        <dbReference type="ARBA" id="ARBA00022840"/>
    </source>
</evidence>
<accession>A0A087GHD7</accession>
<dbReference type="eggNOG" id="KOG0738">
    <property type="taxonomic scope" value="Eukaryota"/>
</dbReference>
<proteinExistence type="predicted"/>
<gene>
    <name evidence="4" type="ordered locus">AALP_Aa7g114100</name>
</gene>
<keyword evidence="1" id="KW-0547">Nucleotide-binding</keyword>
<evidence type="ECO:0000256" key="1">
    <source>
        <dbReference type="ARBA" id="ARBA00022741"/>
    </source>
</evidence>
<organism evidence="4 5">
    <name type="scientific">Arabis alpina</name>
    <name type="common">Alpine rock-cress</name>
    <dbReference type="NCBI Taxonomy" id="50452"/>
    <lineage>
        <taxon>Eukaryota</taxon>
        <taxon>Viridiplantae</taxon>
        <taxon>Streptophyta</taxon>
        <taxon>Embryophyta</taxon>
        <taxon>Tracheophyta</taxon>
        <taxon>Spermatophyta</taxon>
        <taxon>Magnoliopsida</taxon>
        <taxon>eudicotyledons</taxon>
        <taxon>Gunneridae</taxon>
        <taxon>Pentapetalae</taxon>
        <taxon>rosids</taxon>
        <taxon>malvids</taxon>
        <taxon>Brassicales</taxon>
        <taxon>Brassicaceae</taxon>
        <taxon>Arabideae</taxon>
        <taxon>Arabis</taxon>
    </lineage>
</organism>